<keyword evidence="2" id="KW-1185">Reference proteome</keyword>
<gene>
    <name evidence="1" type="ORF">EDD75_1244</name>
</gene>
<dbReference type="OrthoDB" id="9792681at2"/>
<evidence type="ECO:0008006" key="3">
    <source>
        <dbReference type="Google" id="ProtNLM"/>
    </source>
</evidence>
<sequence length="173" mass="19148">MLWDLLKGWLADHKLITAPLTACGVAQFVKGVHMYLKERCWRWSWLISDGGMPSAHSAMVTAMVAAIGFSLGYDSEEFALALVFALIVLHDAMGVRRLAGKHSRLLKSLLREKDNPANPVDLPEHPVGHTPYEVLAGALIGILVASMVFDRGPAWHEALRHIARVTFRHHVAL</sequence>
<dbReference type="PANTHER" id="PTHR31446:SF29">
    <property type="entry name" value="ACID PHOSPHATASE_VANADIUM-DEPENDENT HALOPEROXIDASE-RELATED PROTEIN"/>
    <property type="match status" value="1"/>
</dbReference>
<dbReference type="EMBL" id="RKRE01000002">
    <property type="protein sequence ID" value="RPF46978.1"/>
    <property type="molecule type" value="Genomic_DNA"/>
</dbReference>
<name>A0A3N5BBC8_9THEO</name>
<dbReference type="RefSeq" id="WP_123929567.1">
    <property type="nucleotide sequence ID" value="NZ_RKRE01000002.1"/>
</dbReference>
<evidence type="ECO:0000313" key="2">
    <source>
        <dbReference type="Proteomes" id="UP000282654"/>
    </source>
</evidence>
<dbReference type="Pfam" id="PF02681">
    <property type="entry name" value="DUF212"/>
    <property type="match status" value="1"/>
</dbReference>
<reference evidence="1 2" key="1">
    <citation type="submission" date="2018-11" db="EMBL/GenBank/DDBJ databases">
        <title>Genomic Encyclopedia of Type Strains, Phase IV (KMG-IV): sequencing the most valuable type-strain genomes for metagenomic binning, comparative biology and taxonomic classification.</title>
        <authorList>
            <person name="Goeker M."/>
        </authorList>
    </citation>
    <scope>NUCLEOTIDE SEQUENCE [LARGE SCALE GENOMIC DNA]</scope>
    <source>
        <strain evidence="1 2">DSM 102936</strain>
    </source>
</reference>
<dbReference type="AlphaFoldDB" id="A0A3N5BBC8"/>
<dbReference type="Proteomes" id="UP000282654">
    <property type="component" value="Unassembled WGS sequence"/>
</dbReference>
<dbReference type="PANTHER" id="PTHR31446">
    <property type="entry name" value="ACID PHOSPHATASE/VANADIUM-DEPENDENT HALOPEROXIDASE-RELATED PROTEIN"/>
    <property type="match status" value="1"/>
</dbReference>
<dbReference type="InterPro" id="IPR003832">
    <property type="entry name" value="DUF212"/>
</dbReference>
<accession>A0A3N5BBC8</accession>
<organism evidence="1 2">
    <name type="scientific">Thermodesulfitimonas autotrophica</name>
    <dbReference type="NCBI Taxonomy" id="1894989"/>
    <lineage>
        <taxon>Bacteria</taxon>
        <taxon>Bacillati</taxon>
        <taxon>Bacillota</taxon>
        <taxon>Clostridia</taxon>
        <taxon>Thermoanaerobacterales</taxon>
        <taxon>Thermoanaerobacteraceae</taxon>
        <taxon>Thermodesulfitimonas</taxon>
    </lineage>
</organism>
<protein>
    <recommendedName>
        <fullName evidence="3">Divergent PAP2 family protein</fullName>
    </recommendedName>
</protein>
<proteinExistence type="predicted"/>
<comment type="caution">
    <text evidence="1">The sequence shown here is derived from an EMBL/GenBank/DDBJ whole genome shotgun (WGS) entry which is preliminary data.</text>
</comment>
<evidence type="ECO:0000313" key="1">
    <source>
        <dbReference type="EMBL" id="RPF46978.1"/>
    </source>
</evidence>